<proteinExistence type="inferred from homology"/>
<accession>A0AAU3HYQ5</accession>
<dbReference type="CDD" id="cd05140">
    <property type="entry name" value="Barstar_AU1054-like"/>
    <property type="match status" value="1"/>
</dbReference>
<dbReference type="InterPro" id="IPR000468">
    <property type="entry name" value="Barstar"/>
</dbReference>
<comment type="similarity">
    <text evidence="1">Belongs to the barstar family.</text>
</comment>
<sequence>MVIIDVGQVDDERGLHALLKAELGFPAFYGMNWDAFWDAITGLVQIPDHLRFTGCDHLSARVPRGATMLRQALDRYRQQYRPQFLAEYA</sequence>
<dbReference type="Gene3D" id="3.30.370.10">
    <property type="entry name" value="Barstar-like"/>
    <property type="match status" value="1"/>
</dbReference>
<evidence type="ECO:0000259" key="2">
    <source>
        <dbReference type="Pfam" id="PF01337"/>
    </source>
</evidence>
<dbReference type="EMBL" id="CP109546">
    <property type="protein sequence ID" value="WTZ09231.1"/>
    <property type="molecule type" value="Genomic_DNA"/>
</dbReference>
<reference evidence="3" key="1">
    <citation type="submission" date="2022-10" db="EMBL/GenBank/DDBJ databases">
        <title>The complete genomes of actinobacterial strains from the NBC collection.</title>
        <authorList>
            <person name="Joergensen T.S."/>
            <person name="Alvarez Arevalo M."/>
            <person name="Sterndorff E.B."/>
            <person name="Faurdal D."/>
            <person name="Vuksanovic O."/>
            <person name="Mourched A.-S."/>
            <person name="Charusanti P."/>
            <person name="Shaw S."/>
            <person name="Blin K."/>
            <person name="Weber T."/>
        </authorList>
    </citation>
    <scope>NUCLEOTIDE SEQUENCE</scope>
    <source>
        <strain evidence="3">NBC_01393</strain>
    </source>
</reference>
<gene>
    <name evidence="3" type="ORF">OG699_15230</name>
</gene>
<name>A0AAU3HYQ5_9ACTN</name>
<dbReference type="AlphaFoldDB" id="A0AAU3HYQ5"/>
<dbReference type="SUPFAM" id="SSF52038">
    <property type="entry name" value="Barstar-related"/>
    <property type="match status" value="1"/>
</dbReference>
<dbReference type="Pfam" id="PF01337">
    <property type="entry name" value="Barstar"/>
    <property type="match status" value="1"/>
</dbReference>
<protein>
    <submittedName>
        <fullName evidence="3">Barstar family protein</fullName>
    </submittedName>
</protein>
<organism evidence="3">
    <name type="scientific">Streptomyces sp. NBC_01393</name>
    <dbReference type="NCBI Taxonomy" id="2903851"/>
    <lineage>
        <taxon>Bacteria</taxon>
        <taxon>Bacillati</taxon>
        <taxon>Actinomycetota</taxon>
        <taxon>Actinomycetes</taxon>
        <taxon>Kitasatosporales</taxon>
        <taxon>Streptomycetaceae</taxon>
        <taxon>Streptomyces</taxon>
    </lineage>
</organism>
<feature type="domain" description="Barstar (barnase inhibitor)" evidence="2">
    <location>
        <begin position="2"/>
        <end position="81"/>
    </location>
</feature>
<evidence type="ECO:0000256" key="1">
    <source>
        <dbReference type="ARBA" id="ARBA00006845"/>
    </source>
</evidence>
<evidence type="ECO:0000313" key="3">
    <source>
        <dbReference type="EMBL" id="WTZ09231.1"/>
    </source>
</evidence>
<dbReference type="InterPro" id="IPR035905">
    <property type="entry name" value="Barstar-like_sf"/>
</dbReference>